<reference evidence="3" key="2">
    <citation type="journal article" date="2008" name="Nucleic Acids Res.">
        <title>The rice annotation project database (RAP-DB): 2008 update.</title>
        <authorList>
            <consortium name="The rice annotation project (RAP)"/>
        </authorList>
    </citation>
    <scope>GENOME REANNOTATION</scope>
    <source>
        <strain evidence="3">cv. Nipponbare</strain>
    </source>
</reference>
<organism evidence="2 3">
    <name type="scientific">Oryza sativa subsp. japonica</name>
    <name type="common">Rice</name>
    <dbReference type="NCBI Taxonomy" id="39947"/>
    <lineage>
        <taxon>Eukaryota</taxon>
        <taxon>Viridiplantae</taxon>
        <taxon>Streptophyta</taxon>
        <taxon>Embryophyta</taxon>
        <taxon>Tracheophyta</taxon>
        <taxon>Spermatophyta</taxon>
        <taxon>Magnoliopsida</taxon>
        <taxon>Liliopsida</taxon>
        <taxon>Poales</taxon>
        <taxon>Poaceae</taxon>
        <taxon>BOP clade</taxon>
        <taxon>Oryzoideae</taxon>
        <taxon>Oryzeae</taxon>
        <taxon>Oryzinae</taxon>
        <taxon>Oryza</taxon>
        <taxon>Oryza sativa</taxon>
    </lineage>
</organism>
<evidence type="ECO:0000313" key="3">
    <source>
        <dbReference type="Proteomes" id="UP000000763"/>
    </source>
</evidence>
<sequence>MLGIEGVLGRAVEVRRWAVAPPEPRVRKSGGGRCRGAAPAKDDGGGGAAPAAVNGSVGKAGGGVVEGRRGRAAV</sequence>
<dbReference type="AlphaFoldDB" id="Q8SAY4"/>
<feature type="region of interest" description="Disordered" evidence="1">
    <location>
        <begin position="23"/>
        <end position="74"/>
    </location>
</feature>
<accession>Q8SAY4</accession>
<gene>
    <name evidence="2" type="primary">OSJNBa0010E04.18</name>
</gene>
<dbReference type="EMBL" id="AC096687">
    <property type="protein sequence ID" value="AAL79737.1"/>
    <property type="molecule type" value="Genomic_DNA"/>
</dbReference>
<evidence type="ECO:0000313" key="2">
    <source>
        <dbReference type="EMBL" id="AAL79737.1"/>
    </source>
</evidence>
<reference evidence="3" key="1">
    <citation type="journal article" date="2005" name="Nature">
        <title>The map-based sequence of the rice genome.</title>
        <authorList>
            <consortium name="International rice genome sequencing project (IRGSP)"/>
            <person name="Matsumoto T."/>
            <person name="Wu J."/>
            <person name="Kanamori H."/>
            <person name="Katayose Y."/>
            <person name="Fujisawa M."/>
            <person name="Namiki N."/>
            <person name="Mizuno H."/>
            <person name="Yamamoto K."/>
            <person name="Antonio B.A."/>
            <person name="Baba T."/>
            <person name="Sakata K."/>
            <person name="Nagamura Y."/>
            <person name="Aoki H."/>
            <person name="Arikawa K."/>
            <person name="Arita K."/>
            <person name="Bito T."/>
            <person name="Chiden Y."/>
            <person name="Fujitsuka N."/>
            <person name="Fukunaka R."/>
            <person name="Hamada M."/>
            <person name="Harada C."/>
            <person name="Hayashi A."/>
            <person name="Hijishita S."/>
            <person name="Honda M."/>
            <person name="Hosokawa S."/>
            <person name="Ichikawa Y."/>
            <person name="Idonuma A."/>
            <person name="Iijima M."/>
            <person name="Ikeda M."/>
            <person name="Ikeno M."/>
            <person name="Ito K."/>
            <person name="Ito S."/>
            <person name="Ito T."/>
            <person name="Ito Y."/>
            <person name="Ito Y."/>
            <person name="Iwabuchi A."/>
            <person name="Kamiya K."/>
            <person name="Karasawa W."/>
            <person name="Kurita K."/>
            <person name="Katagiri S."/>
            <person name="Kikuta A."/>
            <person name="Kobayashi H."/>
            <person name="Kobayashi N."/>
            <person name="Machita K."/>
            <person name="Maehara T."/>
            <person name="Masukawa M."/>
            <person name="Mizubayashi T."/>
            <person name="Mukai Y."/>
            <person name="Nagasaki H."/>
            <person name="Nagata Y."/>
            <person name="Naito S."/>
            <person name="Nakashima M."/>
            <person name="Nakama Y."/>
            <person name="Nakamichi Y."/>
            <person name="Nakamura M."/>
            <person name="Meguro A."/>
            <person name="Negishi M."/>
            <person name="Ohta I."/>
            <person name="Ohta T."/>
            <person name="Okamoto M."/>
            <person name="Ono N."/>
            <person name="Saji S."/>
            <person name="Sakaguchi M."/>
            <person name="Sakai K."/>
            <person name="Shibata M."/>
            <person name="Shimokawa T."/>
            <person name="Song J."/>
            <person name="Takazaki Y."/>
            <person name="Terasawa K."/>
            <person name="Tsugane M."/>
            <person name="Tsuji K."/>
            <person name="Ueda S."/>
            <person name="Waki K."/>
            <person name="Yamagata H."/>
            <person name="Yamamoto M."/>
            <person name="Yamamoto S."/>
            <person name="Yamane H."/>
            <person name="Yoshiki S."/>
            <person name="Yoshihara R."/>
            <person name="Yukawa K."/>
            <person name="Zhong H."/>
            <person name="Yano M."/>
            <person name="Yuan Q."/>
            <person name="Ouyang S."/>
            <person name="Liu J."/>
            <person name="Jones K.M."/>
            <person name="Gansberger K."/>
            <person name="Moffat K."/>
            <person name="Hill J."/>
            <person name="Bera J."/>
            <person name="Fadrosh D."/>
            <person name="Jin S."/>
            <person name="Johri S."/>
            <person name="Kim M."/>
            <person name="Overton L."/>
            <person name="Reardon M."/>
            <person name="Tsitrin T."/>
            <person name="Vuong H."/>
            <person name="Weaver B."/>
            <person name="Ciecko A."/>
            <person name="Tallon L."/>
            <person name="Jackson J."/>
            <person name="Pai G."/>
            <person name="Aken S.V."/>
            <person name="Utterback T."/>
            <person name="Reidmuller S."/>
            <person name="Feldblyum T."/>
            <person name="Hsiao J."/>
            <person name="Zismann V."/>
            <person name="Iobst S."/>
            <person name="de Vazeille A.R."/>
            <person name="Buell C.R."/>
            <person name="Ying K."/>
            <person name="Li Y."/>
            <person name="Lu T."/>
            <person name="Huang Y."/>
            <person name="Zhao Q."/>
            <person name="Feng Q."/>
            <person name="Zhang L."/>
            <person name="Zhu J."/>
            <person name="Weng Q."/>
            <person name="Mu J."/>
            <person name="Lu Y."/>
            <person name="Fan D."/>
            <person name="Liu Y."/>
            <person name="Guan J."/>
            <person name="Zhang Y."/>
            <person name="Yu S."/>
            <person name="Liu X."/>
            <person name="Zhang Y."/>
            <person name="Hong G."/>
            <person name="Han B."/>
            <person name="Choisne N."/>
            <person name="Demange N."/>
            <person name="Orjeda G."/>
            <person name="Samain S."/>
            <person name="Cattolico L."/>
            <person name="Pelletier E."/>
            <person name="Couloux A."/>
            <person name="Segurens B."/>
            <person name="Wincker P."/>
            <person name="D'Hont A."/>
            <person name="Scarpelli C."/>
            <person name="Weissenbach J."/>
            <person name="Salanoubat M."/>
            <person name="Quetier F."/>
            <person name="Yu Y."/>
            <person name="Kim H.R."/>
            <person name="Rambo T."/>
            <person name="Currie J."/>
            <person name="Collura K."/>
            <person name="Luo M."/>
            <person name="Yang T."/>
            <person name="Ammiraju J.S.S."/>
            <person name="Engler F."/>
            <person name="Soderlund C."/>
            <person name="Wing R.A."/>
            <person name="Palmer L.E."/>
            <person name="de la Bastide M."/>
            <person name="Spiegel L."/>
            <person name="Nascimento L."/>
            <person name="Zutavern T."/>
            <person name="O'Shaughnessy A."/>
            <person name="Dike S."/>
            <person name="Dedhia N."/>
            <person name="Preston R."/>
            <person name="Balija V."/>
            <person name="McCombie W.R."/>
            <person name="Chow T."/>
            <person name="Chen H."/>
            <person name="Chung M."/>
            <person name="Chen C."/>
            <person name="Shaw J."/>
            <person name="Wu H."/>
            <person name="Hsiao K."/>
            <person name="Chao Y."/>
            <person name="Chu M."/>
            <person name="Cheng C."/>
            <person name="Hour A."/>
            <person name="Lee P."/>
            <person name="Lin S."/>
            <person name="Lin Y."/>
            <person name="Liou J."/>
            <person name="Liu S."/>
            <person name="Hsing Y."/>
            <person name="Raghuvanshi S."/>
            <person name="Mohanty A."/>
            <person name="Bharti A.K."/>
            <person name="Gaur A."/>
            <person name="Gupta V."/>
            <person name="Kumar D."/>
            <person name="Ravi V."/>
            <person name="Vij S."/>
            <person name="Kapur A."/>
            <person name="Khurana P."/>
            <person name="Khurana P."/>
            <person name="Khurana J.P."/>
            <person name="Tyagi A.K."/>
            <person name="Gaikwad K."/>
            <person name="Singh A."/>
            <person name="Dalal V."/>
            <person name="Srivastava S."/>
            <person name="Dixit A."/>
            <person name="Pal A.K."/>
            <person name="Ghazi I.A."/>
            <person name="Yadav M."/>
            <person name="Pandit A."/>
            <person name="Bhargava A."/>
            <person name="Sureshbabu K."/>
            <person name="Batra K."/>
            <person name="Sharma T.R."/>
            <person name="Mohapatra T."/>
            <person name="Singh N.K."/>
            <person name="Messing J."/>
            <person name="Nelson A.B."/>
            <person name="Fuks G."/>
            <person name="Kavchok S."/>
            <person name="Keizer G."/>
            <person name="Linton E."/>
            <person name="Llaca V."/>
            <person name="Song R."/>
            <person name="Tanyolac B."/>
            <person name="Young S."/>
            <person name="Ho-Il K."/>
            <person name="Hahn J.H."/>
            <person name="Sangsakoo G."/>
            <person name="Vanavichit A."/>
            <person name="de Mattos Luiz.A.T."/>
            <person name="Zimmer P.D."/>
            <person name="Malone G."/>
            <person name="Dellagostin O."/>
            <person name="de Oliveira A.C."/>
            <person name="Bevan M."/>
            <person name="Bancroft I."/>
            <person name="Minx P."/>
            <person name="Cordum H."/>
            <person name="Wilson R."/>
            <person name="Cheng Z."/>
            <person name="Jin W."/>
            <person name="Jiang J."/>
            <person name="Leong S.A."/>
            <person name="Iwama H."/>
            <person name="Gojobori T."/>
            <person name="Itoh T."/>
            <person name="Niimura Y."/>
            <person name="Fujii Y."/>
            <person name="Habara T."/>
            <person name="Sakai H."/>
            <person name="Sato Y."/>
            <person name="Wilson G."/>
            <person name="Kumar K."/>
            <person name="McCouch S."/>
            <person name="Juretic N."/>
            <person name="Hoen D."/>
            <person name="Wright S."/>
            <person name="Bruskiewich R."/>
            <person name="Bureau T."/>
            <person name="Miyao A."/>
            <person name="Hirochika H."/>
            <person name="Nishikawa T."/>
            <person name="Kadowaki K."/>
            <person name="Sugiura M."/>
            <person name="Burr B."/>
            <person name="Sasaki T."/>
        </authorList>
    </citation>
    <scope>NUCLEOTIDE SEQUENCE [LARGE SCALE GENOMIC DNA]</scope>
    <source>
        <strain evidence="3">cv. Nipponbare</strain>
    </source>
</reference>
<name>Q8SAY4_ORYSJ</name>
<proteinExistence type="predicted"/>
<evidence type="ECO:0000256" key="1">
    <source>
        <dbReference type="SAM" id="MobiDB-lite"/>
    </source>
</evidence>
<protein>
    <submittedName>
        <fullName evidence="2">Uncharacterized protein</fullName>
    </submittedName>
</protein>
<dbReference type="Proteomes" id="UP000000763">
    <property type="component" value="Chromosome 3"/>
</dbReference>